<protein>
    <submittedName>
        <fullName evidence="1">Uncharacterized protein</fullName>
    </submittedName>
</protein>
<dbReference type="AlphaFoldDB" id="A0A016VXA7"/>
<name>A0A016VXA7_9BILA</name>
<reference evidence="2" key="1">
    <citation type="journal article" date="2015" name="Nat. Genet.">
        <title>The genome and transcriptome of the zoonotic hookworm Ancylostoma ceylanicum identify infection-specific gene families.</title>
        <authorList>
            <person name="Schwarz E.M."/>
            <person name="Hu Y."/>
            <person name="Antoshechkin I."/>
            <person name="Miller M.M."/>
            <person name="Sternberg P.W."/>
            <person name="Aroian R.V."/>
        </authorList>
    </citation>
    <scope>NUCLEOTIDE SEQUENCE</scope>
    <source>
        <strain evidence="2">HY135</strain>
    </source>
</reference>
<proteinExistence type="predicted"/>
<sequence length="83" mass="9096">MASFSRSTEGADVDPLRRPTACVIFEAFIARAKHVKPSLALQLTDDILPKSIAQVSMRFGRCLASFEAVEQTVSNATPEICHF</sequence>
<organism evidence="1 2">
    <name type="scientific">Ancylostoma ceylanicum</name>
    <dbReference type="NCBI Taxonomy" id="53326"/>
    <lineage>
        <taxon>Eukaryota</taxon>
        <taxon>Metazoa</taxon>
        <taxon>Ecdysozoa</taxon>
        <taxon>Nematoda</taxon>
        <taxon>Chromadorea</taxon>
        <taxon>Rhabditida</taxon>
        <taxon>Rhabditina</taxon>
        <taxon>Rhabditomorpha</taxon>
        <taxon>Strongyloidea</taxon>
        <taxon>Ancylostomatidae</taxon>
        <taxon>Ancylostomatinae</taxon>
        <taxon>Ancylostoma</taxon>
    </lineage>
</organism>
<gene>
    <name evidence="1" type="primary">Acey_s0004.g2136</name>
    <name evidence="1" type="ORF">Y032_0004g2136</name>
</gene>
<comment type="caution">
    <text evidence="1">The sequence shown here is derived from an EMBL/GenBank/DDBJ whole genome shotgun (WGS) entry which is preliminary data.</text>
</comment>
<keyword evidence="2" id="KW-1185">Reference proteome</keyword>
<evidence type="ECO:0000313" key="2">
    <source>
        <dbReference type="Proteomes" id="UP000024635"/>
    </source>
</evidence>
<evidence type="ECO:0000313" key="1">
    <source>
        <dbReference type="EMBL" id="EYC31403.1"/>
    </source>
</evidence>
<accession>A0A016VXA7</accession>
<dbReference type="Proteomes" id="UP000024635">
    <property type="component" value="Unassembled WGS sequence"/>
</dbReference>
<dbReference type="EMBL" id="JARK01001340">
    <property type="protein sequence ID" value="EYC31403.1"/>
    <property type="molecule type" value="Genomic_DNA"/>
</dbReference>